<dbReference type="Proteomes" id="UP001389717">
    <property type="component" value="Unassembled WGS sequence"/>
</dbReference>
<name>A0ABU9KC84_9BACI</name>
<organism evidence="1 2">
    <name type="scientific">Rossellomorea oryzaecorticis</name>
    <dbReference type="NCBI Taxonomy" id="1396505"/>
    <lineage>
        <taxon>Bacteria</taxon>
        <taxon>Bacillati</taxon>
        <taxon>Bacillota</taxon>
        <taxon>Bacilli</taxon>
        <taxon>Bacillales</taxon>
        <taxon>Bacillaceae</taxon>
        <taxon>Rossellomorea</taxon>
    </lineage>
</organism>
<comment type="caution">
    <text evidence="1">The sequence shown here is derived from an EMBL/GenBank/DDBJ whole genome shotgun (WGS) entry which is preliminary data.</text>
</comment>
<sequence>MKNNNRKNKKFHIQGIAWKEAGSYIPLGKSGTPFNGIKVNLSEDSEKWGESLSFEFENVTKETRTLKVFFLVEWLACCEETIGVLSLSKNAFYNYSKNNMAMSNVVSSADSIKKSVYPLNLKGLQLWKKSLKNGSLYYYPITNGLHMMAYMLEYTFKPFEVKQGKLFAVEGAVHGDGLFLTDRMKNGLAFQQEK</sequence>
<accession>A0ABU9KC84</accession>
<evidence type="ECO:0000313" key="2">
    <source>
        <dbReference type="Proteomes" id="UP001389717"/>
    </source>
</evidence>
<evidence type="ECO:0000313" key="1">
    <source>
        <dbReference type="EMBL" id="MEL3972814.1"/>
    </source>
</evidence>
<proteinExistence type="predicted"/>
<keyword evidence="2" id="KW-1185">Reference proteome</keyword>
<gene>
    <name evidence="1" type="ORF">AAEO50_11020</name>
</gene>
<reference evidence="1 2" key="1">
    <citation type="submission" date="2024-04" db="EMBL/GenBank/DDBJ databases">
        <title>Bacillus oryzaecorticis sp. nov., a moderately halophilic bacterium isolated from rice husks.</title>
        <authorList>
            <person name="Zhu H.-S."/>
        </authorList>
    </citation>
    <scope>NUCLEOTIDE SEQUENCE [LARGE SCALE GENOMIC DNA]</scope>
    <source>
        <strain evidence="1 2">ZC255</strain>
    </source>
</reference>
<dbReference type="EMBL" id="JBBYAF010000019">
    <property type="protein sequence ID" value="MEL3972814.1"/>
    <property type="molecule type" value="Genomic_DNA"/>
</dbReference>
<dbReference type="RefSeq" id="WP_341983493.1">
    <property type="nucleotide sequence ID" value="NZ_JBBYAF010000019.1"/>
</dbReference>
<protein>
    <submittedName>
        <fullName evidence="1">Uncharacterized protein</fullName>
    </submittedName>
</protein>